<dbReference type="EMBL" id="CP127295">
    <property type="protein sequence ID" value="WIY00484.1"/>
    <property type="molecule type" value="Genomic_DNA"/>
</dbReference>
<reference evidence="1 2" key="1">
    <citation type="submission" date="2023-06" db="EMBL/GenBank/DDBJ databases">
        <authorList>
            <person name="Oyuntsetseg B."/>
            <person name="Kim S.B."/>
        </authorList>
    </citation>
    <scope>NUCLEOTIDE SEQUENCE [LARGE SCALE GENOMIC DNA]</scope>
    <source>
        <strain evidence="1 2">4-36</strain>
    </source>
</reference>
<name>A0A9Y2JP79_9PSEU</name>
<sequence length="52" mass="5987">MGMETVFVSRYEQRVKLVEDVVKDNSSLSAEEAHALAIRLLRTLEEIPEKVR</sequence>
<dbReference type="RefSeq" id="WP_285996950.1">
    <property type="nucleotide sequence ID" value="NZ_CP127295.1"/>
</dbReference>
<protein>
    <submittedName>
        <fullName evidence="1">DUF6307 family protein</fullName>
    </submittedName>
</protein>
<dbReference type="Proteomes" id="UP001239397">
    <property type="component" value="Chromosome"/>
</dbReference>
<proteinExistence type="predicted"/>
<gene>
    <name evidence="1" type="ORF">QRX60_41575</name>
</gene>
<evidence type="ECO:0000313" key="2">
    <source>
        <dbReference type="Proteomes" id="UP001239397"/>
    </source>
</evidence>
<evidence type="ECO:0000313" key="1">
    <source>
        <dbReference type="EMBL" id="WIY00484.1"/>
    </source>
</evidence>
<accession>A0A9Y2JP79</accession>
<dbReference type="KEGG" id="amog:QRX60_41575"/>
<dbReference type="InterPro" id="IPR046274">
    <property type="entry name" value="DUF6307"/>
</dbReference>
<dbReference type="Pfam" id="PF19826">
    <property type="entry name" value="DUF6307"/>
    <property type="match status" value="1"/>
</dbReference>
<keyword evidence="2" id="KW-1185">Reference proteome</keyword>
<dbReference type="AlphaFoldDB" id="A0A9Y2JP79"/>
<organism evidence="1 2">
    <name type="scientific">Amycolatopsis mongoliensis</name>
    <dbReference type="NCBI Taxonomy" id="715475"/>
    <lineage>
        <taxon>Bacteria</taxon>
        <taxon>Bacillati</taxon>
        <taxon>Actinomycetota</taxon>
        <taxon>Actinomycetes</taxon>
        <taxon>Pseudonocardiales</taxon>
        <taxon>Pseudonocardiaceae</taxon>
        <taxon>Amycolatopsis</taxon>
    </lineage>
</organism>